<dbReference type="Proteomes" id="UP000321805">
    <property type="component" value="Chromosome"/>
</dbReference>
<dbReference type="AlphaFoldDB" id="A0A5B8UBE3"/>
<gene>
    <name evidence="4" type="ORF">FSW04_24930</name>
</gene>
<dbReference type="CDD" id="cd07990">
    <property type="entry name" value="LPLAT_LCLAT1-like"/>
    <property type="match status" value="1"/>
</dbReference>
<dbReference type="GO" id="GO:0003841">
    <property type="term" value="F:1-acylglycerol-3-phosphate O-acyltransferase activity"/>
    <property type="evidence" value="ECO:0007669"/>
    <property type="project" value="TreeGrafter"/>
</dbReference>
<feature type="region of interest" description="Disordered" evidence="1">
    <location>
        <begin position="1"/>
        <end position="156"/>
    </location>
</feature>
<evidence type="ECO:0000259" key="3">
    <source>
        <dbReference type="SMART" id="SM00563"/>
    </source>
</evidence>
<evidence type="ECO:0000256" key="1">
    <source>
        <dbReference type="SAM" id="MobiDB-lite"/>
    </source>
</evidence>
<dbReference type="InterPro" id="IPR002123">
    <property type="entry name" value="Plipid/glycerol_acylTrfase"/>
</dbReference>
<dbReference type="OrthoDB" id="7054180at2"/>
<dbReference type="PANTHER" id="PTHR10983:SF24">
    <property type="entry name" value="1-ACYLGLYCEROL-3-PHOSPHATE O-ACYLTRANSFERASE 3, ISOFORM E-RELATED"/>
    <property type="match status" value="1"/>
</dbReference>
<sequence length="496" mass="52882">MRSWASASRRRSAACGSASGGPAAPSSGTTMLGATASWARRGSSRPPSHGKAARQGRPSGAHGLWSRVASSVRSRPASSTSSAGRTKRMPRTPLQVPVISSSPSALASRRSSAKATAAADPGSSAVAIAARVPRGGPDVSPRPPHAPPGIGSVGSLGPLLPDPGPRNARWARRAKGIAVETVAFGLVTLAFPFLLGAAAAVDLVRWALRRRPWVGVRLVAMAWWFLFGELRGVAGLALAGLASGGRDTRRRRFRVYRLRQQWAGGHLDGVARLFGLRFEVEGLGDVAPGPVLILMRHASIIDNTLPDALVGRTHGLGLRFVIKRELQVLPTIDIGGRWVPTNFVRRGSGDTAGELLDLRRLAIDLDPHEGVLIYPEGTRHTPAKLLAAQEAIARSRPDIAPLAAGLHHVLPPRLGGAIALLEEARGTDVVFCGHVGLDGFEHIADIWSGALVGRTVRVRFWRHPAASVPAERDELVRWLYAQWQVLDDWVGEHREA</sequence>
<feature type="transmembrane region" description="Helical" evidence="2">
    <location>
        <begin position="177"/>
        <end position="201"/>
    </location>
</feature>
<protein>
    <recommendedName>
        <fullName evidence="3">Phospholipid/glycerol acyltransferase domain-containing protein</fullName>
    </recommendedName>
</protein>
<keyword evidence="2" id="KW-0812">Transmembrane</keyword>
<evidence type="ECO:0000313" key="4">
    <source>
        <dbReference type="EMBL" id="QEC50503.1"/>
    </source>
</evidence>
<dbReference type="Pfam" id="PF01553">
    <property type="entry name" value="Acyltransferase"/>
    <property type="match status" value="1"/>
</dbReference>
<dbReference type="EMBL" id="CP042430">
    <property type="protein sequence ID" value="QEC50503.1"/>
    <property type="molecule type" value="Genomic_DNA"/>
</dbReference>
<dbReference type="GO" id="GO:0012505">
    <property type="term" value="C:endomembrane system"/>
    <property type="evidence" value="ECO:0007669"/>
    <property type="project" value="TreeGrafter"/>
</dbReference>
<dbReference type="SMART" id="SM00563">
    <property type="entry name" value="PlsC"/>
    <property type="match status" value="1"/>
</dbReference>
<accession>A0A5B8UBE3</accession>
<feature type="compositionally biased region" description="Low complexity" evidence="1">
    <location>
        <begin position="1"/>
        <end position="28"/>
    </location>
</feature>
<feature type="compositionally biased region" description="Low complexity" evidence="1">
    <location>
        <begin position="66"/>
        <end position="83"/>
    </location>
</feature>
<keyword evidence="2" id="KW-1133">Transmembrane helix</keyword>
<reference evidence="4 5" key="1">
    <citation type="journal article" date="2018" name="J. Microbiol.">
        <title>Baekduia soli gen. nov., sp. nov., a novel bacterium isolated from the soil of Baekdu Mountain and proposal of a novel family name, Baekduiaceae fam. nov.</title>
        <authorList>
            <person name="An D.S."/>
            <person name="Siddiqi M.Z."/>
            <person name="Kim K.H."/>
            <person name="Yu H.S."/>
            <person name="Im W.T."/>
        </authorList>
    </citation>
    <scope>NUCLEOTIDE SEQUENCE [LARGE SCALE GENOMIC DNA]</scope>
    <source>
        <strain evidence="4 5">BR7-21</strain>
    </source>
</reference>
<proteinExistence type="predicted"/>
<dbReference type="PANTHER" id="PTHR10983">
    <property type="entry name" value="1-ACYLGLYCEROL-3-PHOSPHATE ACYLTRANSFERASE-RELATED"/>
    <property type="match status" value="1"/>
</dbReference>
<dbReference type="SUPFAM" id="SSF69593">
    <property type="entry name" value="Glycerol-3-phosphate (1)-acyltransferase"/>
    <property type="match status" value="1"/>
</dbReference>
<name>A0A5B8UBE3_9ACTN</name>
<feature type="domain" description="Phospholipid/glycerol acyltransferase" evidence="3">
    <location>
        <begin position="291"/>
        <end position="407"/>
    </location>
</feature>
<keyword evidence="5" id="KW-1185">Reference proteome</keyword>
<organism evidence="4 5">
    <name type="scientific">Baekduia soli</name>
    <dbReference type="NCBI Taxonomy" id="496014"/>
    <lineage>
        <taxon>Bacteria</taxon>
        <taxon>Bacillati</taxon>
        <taxon>Actinomycetota</taxon>
        <taxon>Thermoleophilia</taxon>
        <taxon>Solirubrobacterales</taxon>
        <taxon>Baekduiaceae</taxon>
        <taxon>Baekduia</taxon>
    </lineage>
</organism>
<feature type="compositionally biased region" description="Low complexity" evidence="1">
    <location>
        <begin position="100"/>
        <end position="130"/>
    </location>
</feature>
<dbReference type="KEGG" id="bsol:FSW04_24930"/>
<evidence type="ECO:0000313" key="5">
    <source>
        <dbReference type="Proteomes" id="UP000321805"/>
    </source>
</evidence>
<feature type="transmembrane region" description="Helical" evidence="2">
    <location>
        <begin position="221"/>
        <end position="242"/>
    </location>
</feature>
<keyword evidence="2" id="KW-0472">Membrane</keyword>
<evidence type="ECO:0000256" key="2">
    <source>
        <dbReference type="SAM" id="Phobius"/>
    </source>
</evidence>